<organism evidence="1 2">
    <name type="scientific">Paraburkholderia fungorum</name>
    <dbReference type="NCBI Taxonomy" id="134537"/>
    <lineage>
        <taxon>Bacteria</taxon>
        <taxon>Pseudomonadati</taxon>
        <taxon>Pseudomonadota</taxon>
        <taxon>Betaproteobacteria</taxon>
        <taxon>Burkholderiales</taxon>
        <taxon>Burkholderiaceae</taxon>
        <taxon>Paraburkholderia</taxon>
    </lineage>
</organism>
<dbReference type="EMBL" id="JANSLM010000002">
    <property type="protein sequence ID" value="MDT8837385.1"/>
    <property type="molecule type" value="Genomic_DNA"/>
</dbReference>
<dbReference type="RefSeq" id="WP_106353428.1">
    <property type="nucleotide sequence ID" value="NZ_JANSLM010000002.1"/>
</dbReference>
<name>A0AAP5Q5E8_9BURK</name>
<dbReference type="AlphaFoldDB" id="A0AAP5Q5E8"/>
<protein>
    <submittedName>
        <fullName evidence="1">Uncharacterized protein</fullName>
    </submittedName>
</protein>
<reference evidence="1" key="1">
    <citation type="submission" date="2022-08" db="EMBL/GenBank/DDBJ databases">
        <authorList>
            <person name="Kim S.-J."/>
        </authorList>
    </citation>
    <scope>NUCLEOTIDE SEQUENCE</scope>
    <source>
        <strain evidence="1">KJ</strain>
    </source>
</reference>
<sequence>MQRALATHERRLLEFLLTVNRSFYGAYAQRWEAQIKTCLVHEVNVPYCLAISHDEIRLPSGGYTTLARELIGIDEGVPLLIYAYAVQTQAGYVLDSFDIDHLDGEPLVAYPEPGDSLMIMEAGKRIGGADLRHVFKESDLLPRFKLPRDRLDREAG</sequence>
<dbReference type="Proteomes" id="UP001246473">
    <property type="component" value="Unassembled WGS sequence"/>
</dbReference>
<evidence type="ECO:0000313" key="1">
    <source>
        <dbReference type="EMBL" id="MDT8837385.1"/>
    </source>
</evidence>
<accession>A0AAP5Q5E8</accession>
<evidence type="ECO:0000313" key="2">
    <source>
        <dbReference type="Proteomes" id="UP001246473"/>
    </source>
</evidence>
<comment type="caution">
    <text evidence="1">The sequence shown here is derived from an EMBL/GenBank/DDBJ whole genome shotgun (WGS) entry which is preliminary data.</text>
</comment>
<gene>
    <name evidence="1" type="ORF">ParKJ_08165</name>
</gene>
<proteinExistence type="predicted"/>